<dbReference type="Proteomes" id="UP000230423">
    <property type="component" value="Unassembled WGS sequence"/>
</dbReference>
<dbReference type="AlphaFoldDB" id="A0A2G9UZI2"/>
<feature type="region of interest" description="Disordered" evidence="1">
    <location>
        <begin position="92"/>
        <end position="131"/>
    </location>
</feature>
<feature type="compositionally biased region" description="Polar residues" evidence="1">
    <location>
        <begin position="100"/>
        <end position="112"/>
    </location>
</feature>
<evidence type="ECO:0000313" key="3">
    <source>
        <dbReference type="Proteomes" id="UP000230423"/>
    </source>
</evidence>
<keyword evidence="3" id="KW-1185">Reference proteome</keyword>
<proteinExistence type="predicted"/>
<evidence type="ECO:0000256" key="1">
    <source>
        <dbReference type="SAM" id="MobiDB-lite"/>
    </source>
</evidence>
<organism evidence="2 3">
    <name type="scientific">Teladorsagia circumcincta</name>
    <name type="common">Brown stomach worm</name>
    <name type="synonym">Ostertagia circumcincta</name>
    <dbReference type="NCBI Taxonomy" id="45464"/>
    <lineage>
        <taxon>Eukaryota</taxon>
        <taxon>Metazoa</taxon>
        <taxon>Ecdysozoa</taxon>
        <taxon>Nematoda</taxon>
        <taxon>Chromadorea</taxon>
        <taxon>Rhabditida</taxon>
        <taxon>Rhabditina</taxon>
        <taxon>Rhabditomorpha</taxon>
        <taxon>Strongyloidea</taxon>
        <taxon>Trichostrongylidae</taxon>
        <taxon>Teladorsagia</taxon>
    </lineage>
</organism>
<reference evidence="2 3" key="1">
    <citation type="submission" date="2015-09" db="EMBL/GenBank/DDBJ databases">
        <title>Draft genome of the parasitic nematode Teladorsagia circumcincta isolate WARC Sus (inbred).</title>
        <authorList>
            <person name="Mitreva M."/>
        </authorList>
    </citation>
    <scope>NUCLEOTIDE SEQUENCE [LARGE SCALE GENOMIC DNA]</scope>
    <source>
        <strain evidence="2 3">S</strain>
    </source>
</reference>
<sequence length="158" mass="17523">MPRKEPMATIKSLRHVLRCQCVTPPRGTSQPCLPYDSRFQAATLEEAMISFPDLSIDQEEPGQIVTLQEQESCQTKECLDCQNEMKKKLKKRVFKGETPTAVQRRTRGNTSGSEREESIMAEGGGTSTGVSDKYNLRVLLGRQSSVSQKRDMGPGGLS</sequence>
<evidence type="ECO:0000313" key="2">
    <source>
        <dbReference type="EMBL" id="PIO75634.1"/>
    </source>
</evidence>
<accession>A0A2G9UZI2</accession>
<dbReference type="EMBL" id="KZ345121">
    <property type="protein sequence ID" value="PIO75634.1"/>
    <property type="molecule type" value="Genomic_DNA"/>
</dbReference>
<protein>
    <submittedName>
        <fullName evidence="2">Uncharacterized protein</fullName>
    </submittedName>
</protein>
<gene>
    <name evidence="2" type="ORF">TELCIR_02322</name>
</gene>
<name>A0A2G9UZI2_TELCI</name>
<dbReference type="OrthoDB" id="5867008at2759"/>